<evidence type="ECO:0000256" key="12">
    <source>
        <dbReference type="SAM" id="MobiDB-lite"/>
    </source>
</evidence>
<keyword evidence="7" id="KW-0347">Helicase</keyword>
<evidence type="ECO:0000256" key="7">
    <source>
        <dbReference type="ARBA" id="ARBA00022806"/>
    </source>
</evidence>
<feature type="compositionally biased region" description="Polar residues" evidence="12">
    <location>
        <begin position="537"/>
        <end position="546"/>
    </location>
</feature>
<evidence type="ECO:0000259" key="15">
    <source>
        <dbReference type="Pfam" id="PF21634"/>
    </source>
</evidence>
<evidence type="ECO:0000259" key="14">
    <source>
        <dbReference type="Pfam" id="PF13087"/>
    </source>
</evidence>
<dbReference type="GO" id="GO:0016787">
    <property type="term" value="F:hydrolase activity"/>
    <property type="evidence" value="ECO:0007669"/>
    <property type="project" value="UniProtKB-KW"/>
</dbReference>
<keyword evidence="6" id="KW-0378">Hydrolase</keyword>
<evidence type="ECO:0000259" key="13">
    <source>
        <dbReference type="Pfam" id="PF13086"/>
    </source>
</evidence>
<gene>
    <name evidence="17" type="ORF">GSLYS_00005452001</name>
</gene>
<dbReference type="Pfam" id="PF21634">
    <property type="entry name" value="MOV-10_beta-barrel"/>
    <property type="match status" value="1"/>
</dbReference>
<feature type="domain" description="Helicase MOV-10-like beta-barrel" evidence="15">
    <location>
        <begin position="377"/>
        <end position="455"/>
    </location>
</feature>
<feature type="domain" description="DNA2/NAM7 helicase helicase" evidence="13">
    <location>
        <begin position="690"/>
        <end position="764"/>
    </location>
</feature>
<dbReference type="EC" id="3.6.4.13" evidence="3"/>
<dbReference type="Gene3D" id="3.40.50.300">
    <property type="entry name" value="P-loop containing nucleotide triphosphate hydrolases"/>
    <property type="match status" value="2"/>
</dbReference>
<dbReference type="Pfam" id="PF13086">
    <property type="entry name" value="AAA_11"/>
    <property type="match status" value="2"/>
</dbReference>
<dbReference type="PANTHER" id="PTHR45418:SF1">
    <property type="entry name" value="CANCER_TESTIS ANTIGEN 55"/>
    <property type="match status" value="1"/>
</dbReference>
<dbReference type="CDD" id="cd18808">
    <property type="entry name" value="SF1_C_Upf1"/>
    <property type="match status" value="1"/>
</dbReference>
<evidence type="ECO:0000256" key="3">
    <source>
        <dbReference type="ARBA" id="ARBA00012552"/>
    </source>
</evidence>
<keyword evidence="18" id="KW-1185">Reference proteome</keyword>
<dbReference type="Pfam" id="PF13087">
    <property type="entry name" value="AAA_12"/>
    <property type="match status" value="1"/>
</dbReference>
<keyword evidence="10" id="KW-0943">RNA-mediated gene silencing</keyword>
<dbReference type="AlphaFoldDB" id="A0AAV2HCM6"/>
<dbReference type="GO" id="GO:0003723">
    <property type="term" value="F:RNA binding"/>
    <property type="evidence" value="ECO:0007669"/>
    <property type="project" value="UniProtKB-KW"/>
</dbReference>
<evidence type="ECO:0000313" key="18">
    <source>
        <dbReference type="Proteomes" id="UP001497497"/>
    </source>
</evidence>
<dbReference type="InterPro" id="IPR047187">
    <property type="entry name" value="SF1_C_Upf1"/>
</dbReference>
<proteinExistence type="inferred from homology"/>
<dbReference type="FunFam" id="3.40.50.300:FF:000608">
    <property type="entry name" value="Mov10 RISC complex RNA helicase"/>
    <property type="match status" value="1"/>
</dbReference>
<protein>
    <recommendedName>
        <fullName evidence="3">RNA helicase</fullName>
        <ecNumber evidence="3">3.6.4.13</ecNumber>
    </recommendedName>
</protein>
<feature type="domain" description="Helicase MOV-10 helical" evidence="16">
    <location>
        <begin position="335"/>
        <end position="373"/>
    </location>
</feature>
<comment type="caution">
    <text evidence="17">The sequence shown here is derived from an EMBL/GenBank/DDBJ whole genome shotgun (WGS) entry which is preliminary data.</text>
</comment>
<keyword evidence="9" id="KW-0694">RNA-binding</keyword>
<keyword evidence="8" id="KW-0067">ATP-binding</keyword>
<feature type="domain" description="DNA2/NAM7 helicase-like C-terminal" evidence="14">
    <location>
        <begin position="796"/>
        <end position="984"/>
    </location>
</feature>
<dbReference type="GO" id="GO:0005524">
    <property type="term" value="F:ATP binding"/>
    <property type="evidence" value="ECO:0007669"/>
    <property type="project" value="UniProtKB-KW"/>
</dbReference>
<dbReference type="InterPro" id="IPR049080">
    <property type="entry name" value="MOV-10-like_beta-barrel"/>
</dbReference>
<evidence type="ECO:0000256" key="8">
    <source>
        <dbReference type="ARBA" id="ARBA00022840"/>
    </source>
</evidence>
<evidence type="ECO:0000256" key="4">
    <source>
        <dbReference type="ARBA" id="ARBA00022490"/>
    </source>
</evidence>
<comment type="subcellular location">
    <subcellularLocation>
        <location evidence="1">Cytoplasm</location>
        <location evidence="1">Cytoplasmic ribonucleoprotein granule</location>
    </subcellularLocation>
</comment>
<comment type="catalytic activity">
    <reaction evidence="11">
        <text>ATP + H2O = ADP + phosphate + H(+)</text>
        <dbReference type="Rhea" id="RHEA:13065"/>
        <dbReference type="ChEBI" id="CHEBI:15377"/>
        <dbReference type="ChEBI" id="CHEBI:15378"/>
        <dbReference type="ChEBI" id="CHEBI:30616"/>
        <dbReference type="ChEBI" id="CHEBI:43474"/>
        <dbReference type="ChEBI" id="CHEBI:456216"/>
        <dbReference type="EC" id="3.6.4.13"/>
    </reaction>
</comment>
<dbReference type="InterPro" id="IPR049079">
    <property type="entry name" value="Mov-10_helical"/>
</dbReference>
<dbReference type="InterPro" id="IPR027417">
    <property type="entry name" value="P-loop_NTPase"/>
</dbReference>
<comment type="similarity">
    <text evidence="2">Belongs to the DNA2/NAM7 helicase family. SDE3 subfamily.</text>
</comment>
<dbReference type="GO" id="GO:0036464">
    <property type="term" value="C:cytoplasmic ribonucleoprotein granule"/>
    <property type="evidence" value="ECO:0007669"/>
    <property type="project" value="UniProtKB-SubCell"/>
</dbReference>
<dbReference type="InterPro" id="IPR041679">
    <property type="entry name" value="DNA2/NAM7-like_C"/>
</dbReference>
<dbReference type="GO" id="GO:0003724">
    <property type="term" value="F:RNA helicase activity"/>
    <property type="evidence" value="ECO:0007669"/>
    <property type="project" value="UniProtKB-EC"/>
</dbReference>
<accession>A0AAV2HCM6</accession>
<dbReference type="CDD" id="cd18078">
    <property type="entry name" value="DEXXQc_Mov10L1"/>
    <property type="match status" value="1"/>
</dbReference>
<dbReference type="Proteomes" id="UP001497497">
    <property type="component" value="Unassembled WGS sequence"/>
</dbReference>
<name>A0AAV2HCM6_LYMST</name>
<evidence type="ECO:0000259" key="16">
    <source>
        <dbReference type="Pfam" id="PF21635"/>
    </source>
</evidence>
<dbReference type="EMBL" id="CAXITT010000086">
    <property type="protein sequence ID" value="CAL1531357.1"/>
    <property type="molecule type" value="Genomic_DNA"/>
</dbReference>
<feature type="region of interest" description="Disordered" evidence="12">
    <location>
        <begin position="537"/>
        <end position="562"/>
    </location>
</feature>
<evidence type="ECO:0000256" key="5">
    <source>
        <dbReference type="ARBA" id="ARBA00022741"/>
    </source>
</evidence>
<reference evidence="17 18" key="1">
    <citation type="submission" date="2024-04" db="EMBL/GenBank/DDBJ databases">
        <authorList>
            <consortium name="Genoscope - CEA"/>
            <person name="William W."/>
        </authorList>
    </citation>
    <scope>NUCLEOTIDE SEQUENCE [LARGE SCALE GENOMIC DNA]</scope>
</reference>
<keyword evidence="4" id="KW-0963">Cytoplasm</keyword>
<keyword evidence="5" id="KW-0547">Nucleotide-binding</keyword>
<dbReference type="PANTHER" id="PTHR45418">
    <property type="entry name" value="CANCER/TESTIS ANTIGEN 55"/>
    <property type="match status" value="1"/>
</dbReference>
<evidence type="ECO:0000256" key="6">
    <source>
        <dbReference type="ARBA" id="ARBA00022801"/>
    </source>
</evidence>
<sequence>MFSLISKIVGYFFGDSPSEKSTNSSNQSYLNQTDDFSYLDAPFLTTAKENVKIQALNGKITHLFEGHGLINGDIYFSSGNFQRGEQIEVGDNVEVKAVQHTEDGGWYAEDLKVTNNDWSGKVQDDPEEIDISVLQSQVVMGKVTSINNVAGKINKDIDFDISDCKDEYLPMRGDWVSANVKEFDKQLDVVDDWSSMSVIKVKRAFNISPSRQCITEGVVSAVMQDHGYIEEKIYFDKTACLNGYWPKRQDVVKVVAVENSRGKTCEWRALSLVPLSSESQVYRSRQYREPARNVNSTWLVPGQRPRRFPHQVQLPVKLPYLKVPVELERAVLDGEELTTLAPYLMQELTFKNYVRRMSTLVHLEEIQMQLDIREFDLTRVCLQSAGEYLALTVPGLAEGRPSVLIGDKILLSSPSDLEGPSYEGFVHELTCTDVLLKFNPEFHARYNGEDYNVQFTFSRKPFCRCQQAASLAVQYLPSKVLFPTQVEIKPPQVSLEDVMLSEDTLLLSSESPFSPGSTSSQTSDYFDKDTRLKVSMSSSFKTNQRENIPPGSPHTFSNSCASNHKQRKFRNGKKDFHFFNPSLNDRQKTAVMKVLLGQARPIPYVIFGPPGRTGKTITVVEAILQIFTQIPSSRIIACTPSNSAADLIAERLHMSQVVEQTQMVRLNGFQRSLESVPETILKYCRVADDMEVISHYRIIVSTCTMSGEFYGLGVRSGHFTHVFIDECGQATEPECMIPVGLISGGDGQIILAGDPKQLGPILMSPFAKMYGLELSFLERLMLREAYQRDETFAEHGGFNPALVTMLVNNYRSHPSIIELSSHMFYYGQLKPHAHPNRTHTLTHWELLPKTGFPVIFHGVRGEDFREKNSPSWFNPGETIQVIQYLQGVLKEGVNPDDVGIITPYRKQVEKIRLMIDRLGMPEVKIGSVEEFQGQEYQVVIISTVRSNEKLIGSDIRHSLGFLSNPKRFNVSITRAICMMIVVGNPLILAQDLNWRMLIKYCVDNGGYTGCELPDLKAKKYQTEEMQEIFKS</sequence>
<dbReference type="GO" id="GO:0031047">
    <property type="term" value="P:regulatory ncRNA-mediated gene silencing"/>
    <property type="evidence" value="ECO:0007669"/>
    <property type="project" value="UniProtKB-KW"/>
</dbReference>
<evidence type="ECO:0000256" key="10">
    <source>
        <dbReference type="ARBA" id="ARBA00023158"/>
    </source>
</evidence>
<evidence type="ECO:0000256" key="1">
    <source>
        <dbReference type="ARBA" id="ARBA00004331"/>
    </source>
</evidence>
<dbReference type="InterPro" id="IPR041677">
    <property type="entry name" value="DNA2/NAM7_AAA_11"/>
</dbReference>
<feature type="domain" description="DNA2/NAM7 helicase helicase" evidence="13">
    <location>
        <begin position="583"/>
        <end position="670"/>
    </location>
</feature>
<organism evidence="17 18">
    <name type="scientific">Lymnaea stagnalis</name>
    <name type="common">Great pond snail</name>
    <name type="synonym">Helix stagnalis</name>
    <dbReference type="NCBI Taxonomy" id="6523"/>
    <lineage>
        <taxon>Eukaryota</taxon>
        <taxon>Metazoa</taxon>
        <taxon>Spiralia</taxon>
        <taxon>Lophotrochozoa</taxon>
        <taxon>Mollusca</taxon>
        <taxon>Gastropoda</taxon>
        <taxon>Heterobranchia</taxon>
        <taxon>Euthyneura</taxon>
        <taxon>Panpulmonata</taxon>
        <taxon>Hygrophila</taxon>
        <taxon>Lymnaeoidea</taxon>
        <taxon>Lymnaeidae</taxon>
        <taxon>Lymnaea</taxon>
    </lineage>
</organism>
<dbReference type="SUPFAM" id="SSF52540">
    <property type="entry name" value="P-loop containing nucleoside triphosphate hydrolases"/>
    <property type="match status" value="1"/>
</dbReference>
<evidence type="ECO:0000313" key="17">
    <source>
        <dbReference type="EMBL" id="CAL1531357.1"/>
    </source>
</evidence>
<dbReference type="Pfam" id="PF21635">
    <property type="entry name" value="Mov-10_helical"/>
    <property type="match status" value="1"/>
</dbReference>
<evidence type="ECO:0000256" key="9">
    <source>
        <dbReference type="ARBA" id="ARBA00022884"/>
    </source>
</evidence>
<evidence type="ECO:0000256" key="2">
    <source>
        <dbReference type="ARBA" id="ARBA00005601"/>
    </source>
</evidence>
<evidence type="ECO:0000256" key="11">
    <source>
        <dbReference type="ARBA" id="ARBA00047984"/>
    </source>
</evidence>